<proteinExistence type="predicted"/>
<evidence type="ECO:0000256" key="1">
    <source>
        <dbReference type="SAM" id="SignalP"/>
    </source>
</evidence>
<gene>
    <name evidence="2" type="ORF">QQF64_008772</name>
</gene>
<organism evidence="2 3">
    <name type="scientific">Cirrhinus molitorella</name>
    <name type="common">mud carp</name>
    <dbReference type="NCBI Taxonomy" id="172907"/>
    <lineage>
        <taxon>Eukaryota</taxon>
        <taxon>Metazoa</taxon>
        <taxon>Chordata</taxon>
        <taxon>Craniata</taxon>
        <taxon>Vertebrata</taxon>
        <taxon>Euteleostomi</taxon>
        <taxon>Actinopterygii</taxon>
        <taxon>Neopterygii</taxon>
        <taxon>Teleostei</taxon>
        <taxon>Ostariophysi</taxon>
        <taxon>Cypriniformes</taxon>
        <taxon>Cyprinidae</taxon>
        <taxon>Labeoninae</taxon>
        <taxon>Labeonini</taxon>
        <taxon>Cirrhinus</taxon>
    </lineage>
</organism>
<dbReference type="EMBL" id="JAYMGO010000015">
    <property type="protein sequence ID" value="KAL1260945.1"/>
    <property type="molecule type" value="Genomic_DNA"/>
</dbReference>
<sequence>MYAAAELLFYATLLYLCVCFKYDAVAPLAVGRREEEEEVVEGGGWNLPRFLQRENATFIRASSCRTSSRVPGQTVGRCSVRTLEAELKYGAGAARLEKAAGTFGKSFIQILHPCHLNPSYGEPFRGFNYTEQLSECAREGFCPSLMAPIRAKERQGERERKRG</sequence>
<name>A0ABR3M752_9TELE</name>
<protein>
    <recommendedName>
        <fullName evidence="4">Secreted protein</fullName>
    </recommendedName>
</protein>
<evidence type="ECO:0000313" key="2">
    <source>
        <dbReference type="EMBL" id="KAL1260945.1"/>
    </source>
</evidence>
<evidence type="ECO:0000313" key="3">
    <source>
        <dbReference type="Proteomes" id="UP001558613"/>
    </source>
</evidence>
<feature type="signal peptide" evidence="1">
    <location>
        <begin position="1"/>
        <end position="19"/>
    </location>
</feature>
<keyword evidence="1" id="KW-0732">Signal</keyword>
<feature type="chain" id="PRO_5046774560" description="Secreted protein" evidence="1">
    <location>
        <begin position="20"/>
        <end position="163"/>
    </location>
</feature>
<accession>A0ABR3M752</accession>
<dbReference type="Proteomes" id="UP001558613">
    <property type="component" value="Unassembled WGS sequence"/>
</dbReference>
<evidence type="ECO:0008006" key="4">
    <source>
        <dbReference type="Google" id="ProtNLM"/>
    </source>
</evidence>
<reference evidence="2 3" key="1">
    <citation type="submission" date="2023-09" db="EMBL/GenBank/DDBJ databases">
        <authorList>
            <person name="Wang M."/>
        </authorList>
    </citation>
    <scope>NUCLEOTIDE SEQUENCE [LARGE SCALE GENOMIC DNA]</scope>
    <source>
        <strain evidence="2">GT-2023</strain>
        <tissue evidence="2">Liver</tissue>
    </source>
</reference>
<comment type="caution">
    <text evidence="2">The sequence shown here is derived from an EMBL/GenBank/DDBJ whole genome shotgun (WGS) entry which is preliminary data.</text>
</comment>
<keyword evidence="3" id="KW-1185">Reference proteome</keyword>